<dbReference type="EMBL" id="CP042383">
    <property type="protein sequence ID" value="QEA41217.1"/>
    <property type="molecule type" value="Genomic_DNA"/>
</dbReference>
<sequence length="96" mass="11027">MRYNDRVKIITNQKVDNDGWEDEVKPITSDWLPCRITGVSQAMNMGVFGKYDSNALAVHFKNKVEQVDYVIYKDVQRKPQAVIQARHNTMVIIGSV</sequence>
<accession>A0A5B8SYI7</accession>
<protein>
    <submittedName>
        <fullName evidence="1">Uncharacterized protein</fullName>
    </submittedName>
</protein>
<organism evidence="1 2">
    <name type="scientific">Leuconostoc pseudomesenteroides</name>
    <dbReference type="NCBI Taxonomy" id="33968"/>
    <lineage>
        <taxon>Bacteria</taxon>
        <taxon>Bacillati</taxon>
        <taxon>Bacillota</taxon>
        <taxon>Bacilli</taxon>
        <taxon>Lactobacillales</taxon>
        <taxon>Lactobacillaceae</taxon>
        <taxon>Leuconostoc</taxon>
    </lineage>
</organism>
<name>A0A5B8SYI7_LEUPS</name>
<reference evidence="1 2" key="1">
    <citation type="submission" date="2019-06" db="EMBL/GenBank/DDBJ databases">
        <title>Genome analyses of bacteria isolated from kimchi.</title>
        <authorList>
            <person name="Lee S."/>
            <person name="Ahn S."/>
            <person name="Roh S."/>
        </authorList>
    </citation>
    <scope>NUCLEOTIDE SEQUENCE [LARGE SCALE GENOMIC DNA]</scope>
    <source>
        <strain evidence="1 2">CBA3630</strain>
    </source>
</reference>
<proteinExistence type="predicted"/>
<gene>
    <name evidence="1" type="ORF">FGL85_01025</name>
</gene>
<evidence type="ECO:0000313" key="1">
    <source>
        <dbReference type="EMBL" id="QEA41217.1"/>
    </source>
</evidence>
<dbReference type="AlphaFoldDB" id="A0A5B8SYI7"/>
<dbReference type="KEGG" id="lpse:FGL85_01025"/>
<dbReference type="RefSeq" id="WP_147651073.1">
    <property type="nucleotide sequence ID" value="NZ_CP042383.1"/>
</dbReference>
<evidence type="ECO:0000313" key="2">
    <source>
        <dbReference type="Proteomes" id="UP000321296"/>
    </source>
</evidence>
<dbReference type="Proteomes" id="UP000321296">
    <property type="component" value="Chromosome"/>
</dbReference>